<dbReference type="EMBL" id="BK015718">
    <property type="protein sequence ID" value="DAE21809.1"/>
    <property type="molecule type" value="Genomic_DNA"/>
</dbReference>
<keyword evidence="1" id="KW-0175">Coiled coil</keyword>
<accession>A0A8S5QSK0</accession>
<sequence length="738" mass="79026">MANNNQIQFQINGDVTGLQRALQAGQNSLNQFGNDAGGAIGDMTSRLSGMVGGLATSFTGLAGAAAVGAGGLAMLVNSSREYVSEMNEVSRSTGLSVVQLQQLNSAFAGLNLGLDKFGDFNKDSLEKLSDSFSNGGGIIDDLKALGIEQNRYNKFLNQTDGGLKALIATYYDLKKAGTSQGQIVFAMEGLASDSSHIISTLQKFNNETEAMNFIQSQNAAVSNEAAANYAEFDKNLTRLTGSIKGTIADGLNPLVKAMNSVYEASNQKPHEAGLFEDLNERIKKSTGSLQDMFDIWQQLRIAGALNYQGAALHTGSMDNGKSNEFAQQRDNLNSLINTFQNDMAVVTAPRDGWRDKQKDAADAAKKAEQERNKRLAAQKAADAKRVQAQRNLEAAISQIGENAGDLRLKSFERQQVALIKTIQDSAKTLGLPADQLAKYLDSANQSAQFQRTNLLNSMIGYTDLNQGLKDTNTLISSGGLNQNQTGYLADQQNQRINGDNPFAYDNKEQQLQQNREAMNLELQQNDLLLKGHEDYEKRKSEITAKYNAQAITISNQNAQAQLSIFGTTAESLANGMVAAFGESSGAAKAAAAVSRGITISQTILSIQSALAQALATPFPASLAAYAQVASLGMSIISTAKGAASGQFHGGIDELPSHLDNKSFVLQKGERVVQAPANAKLSKFLDAQEKKGSSGGDITVNAPLIVNGNMDDDAKFSEMLKKHQNSVVQAVRNSQKRNS</sequence>
<proteinExistence type="predicted"/>
<evidence type="ECO:0000256" key="1">
    <source>
        <dbReference type="SAM" id="Coils"/>
    </source>
</evidence>
<organism evidence="2">
    <name type="scientific">Myoviridae sp. ctoNH1</name>
    <dbReference type="NCBI Taxonomy" id="2826695"/>
    <lineage>
        <taxon>Viruses</taxon>
        <taxon>Duplodnaviria</taxon>
        <taxon>Heunggongvirae</taxon>
        <taxon>Uroviricota</taxon>
        <taxon>Caudoviricetes</taxon>
    </lineage>
</organism>
<name>A0A8S5QSK0_9CAUD</name>
<evidence type="ECO:0000313" key="2">
    <source>
        <dbReference type="EMBL" id="DAE21809.1"/>
    </source>
</evidence>
<reference evidence="2" key="1">
    <citation type="journal article" date="2021" name="Proc. Natl. Acad. Sci. U.S.A.">
        <title>A Catalog of Tens of Thousands of Viruses from Human Metagenomes Reveals Hidden Associations with Chronic Diseases.</title>
        <authorList>
            <person name="Tisza M.J."/>
            <person name="Buck C.B."/>
        </authorList>
    </citation>
    <scope>NUCLEOTIDE SEQUENCE</scope>
    <source>
        <strain evidence="2">CtoNH1</strain>
    </source>
</reference>
<protein>
    <submittedName>
        <fullName evidence="2">Tail tape measure</fullName>
    </submittedName>
</protein>
<feature type="coiled-coil region" evidence="1">
    <location>
        <begin position="350"/>
        <end position="378"/>
    </location>
</feature>